<proteinExistence type="predicted"/>
<gene>
    <name evidence="1" type="ORF">SDC9_122181</name>
</gene>
<name>A0A645CE61_9ZZZZ</name>
<accession>A0A645CE61</accession>
<dbReference type="EMBL" id="VSSQ01026464">
    <property type="protein sequence ID" value="MPM75190.1"/>
    <property type="molecule type" value="Genomic_DNA"/>
</dbReference>
<organism evidence="1">
    <name type="scientific">bioreactor metagenome</name>
    <dbReference type="NCBI Taxonomy" id="1076179"/>
    <lineage>
        <taxon>unclassified sequences</taxon>
        <taxon>metagenomes</taxon>
        <taxon>ecological metagenomes</taxon>
    </lineage>
</organism>
<comment type="caution">
    <text evidence="1">The sequence shown here is derived from an EMBL/GenBank/DDBJ whole genome shotgun (WGS) entry which is preliminary data.</text>
</comment>
<protein>
    <submittedName>
        <fullName evidence="1">Uncharacterized protein</fullName>
    </submittedName>
</protein>
<sequence>MAGADLALEDAGGVGVGAHGTGMTVNGAAAVGHGSAVSVPALDDAGVALSFGNAGDVHMVAGVEHIGFQLVADIHGCTRFQFEFLKHFL</sequence>
<evidence type="ECO:0000313" key="1">
    <source>
        <dbReference type="EMBL" id="MPM75190.1"/>
    </source>
</evidence>
<reference evidence="1" key="1">
    <citation type="submission" date="2019-08" db="EMBL/GenBank/DDBJ databases">
        <authorList>
            <person name="Kucharzyk K."/>
            <person name="Murdoch R.W."/>
            <person name="Higgins S."/>
            <person name="Loffler F."/>
        </authorList>
    </citation>
    <scope>NUCLEOTIDE SEQUENCE</scope>
</reference>
<dbReference type="AlphaFoldDB" id="A0A645CE61"/>